<dbReference type="EMBL" id="JRAA01000003">
    <property type="protein sequence ID" value="KHF24144.1"/>
    <property type="molecule type" value="Genomic_DNA"/>
</dbReference>
<name>A0A0B0H8C9_SOVGS</name>
<evidence type="ECO:0000256" key="1">
    <source>
        <dbReference type="ARBA" id="ARBA00022475"/>
    </source>
</evidence>
<evidence type="ECO:0000313" key="10">
    <source>
        <dbReference type="EMBL" id="KHF24144.1"/>
    </source>
</evidence>
<dbReference type="GO" id="GO:0009245">
    <property type="term" value="P:lipid A biosynthetic process"/>
    <property type="evidence" value="ECO:0007669"/>
    <property type="project" value="InterPro"/>
</dbReference>
<accession>A0A0B0H8C9</accession>
<proteinExistence type="inferred from homology"/>
<evidence type="ECO:0000256" key="7">
    <source>
        <dbReference type="ARBA" id="ARBA00023136"/>
    </source>
</evidence>
<evidence type="ECO:0000256" key="5">
    <source>
        <dbReference type="ARBA" id="ARBA00022985"/>
    </source>
</evidence>
<keyword evidence="8 9" id="KW-0012">Acyltransferase</keyword>
<keyword evidence="1 9" id="KW-1003">Cell membrane</keyword>
<dbReference type="STRING" id="2340.JV46_23880"/>
<evidence type="ECO:0000313" key="12">
    <source>
        <dbReference type="Proteomes" id="UP000030856"/>
    </source>
</evidence>
<dbReference type="EC" id="2.3.1.241" evidence="9"/>
<dbReference type="GO" id="GO:0005886">
    <property type="term" value="C:plasma membrane"/>
    <property type="evidence" value="ECO:0007669"/>
    <property type="project" value="UniProtKB-SubCell"/>
</dbReference>
<comment type="pathway">
    <text evidence="9">Glycolipid biosynthesis; KDO(2)-lipid A biosynthesis; KDO(2)-lipid A from CMP-3-deoxy-D-manno-octulosonate and lipid IV(A): step 3/4.</text>
</comment>
<comment type="subcellular location">
    <subcellularLocation>
        <location evidence="9">Cell inner membrane</location>
        <topology evidence="9">Single-pass membrane protein</topology>
    </subcellularLocation>
</comment>
<dbReference type="EMBL" id="MPNX01000001">
    <property type="protein sequence ID" value="OOY36110.1"/>
    <property type="molecule type" value="Genomic_DNA"/>
</dbReference>
<dbReference type="PIRSF" id="PIRSF026649">
    <property type="entry name" value="MsbB"/>
    <property type="match status" value="1"/>
</dbReference>
<comment type="function">
    <text evidence="9">Catalyzes the transfer of an acyl chain from an acyl-[acyl-carrier-protein] (ACP) to a Kdo(2)-lipid IV(A) to form a Kdo(2)-(acyl)-lipid IV(A).</text>
</comment>
<dbReference type="NCBIfam" id="TIGR02207">
    <property type="entry name" value="lipid_A_htrB"/>
    <property type="match status" value="1"/>
</dbReference>
<comment type="caution">
    <text evidence="10">The sequence shown here is derived from an EMBL/GenBank/DDBJ whole genome shotgun (WGS) entry which is preliminary data.</text>
</comment>
<reference evidence="11 13" key="2">
    <citation type="submission" date="2016-11" db="EMBL/GenBank/DDBJ databases">
        <title>Mixed transmission modes and dynamic genome evolution in an obligate animal-bacterial symbiosis.</title>
        <authorList>
            <person name="Russell S.L."/>
            <person name="Corbett-Detig R.B."/>
            <person name="Cavanaugh C.M."/>
        </authorList>
    </citation>
    <scope>NUCLEOTIDE SEQUENCE [LARGE SCALE GENOMIC DNA]</scope>
    <source>
        <strain evidence="11">MA-KB16</strain>
    </source>
</reference>
<dbReference type="OrthoDB" id="9803456at2"/>
<evidence type="ECO:0000313" key="13">
    <source>
        <dbReference type="Proteomes" id="UP000190962"/>
    </source>
</evidence>
<dbReference type="HAMAP" id="MF_01942">
    <property type="entry name" value="Lipid_A_LpxL_LpxP"/>
    <property type="match status" value="1"/>
</dbReference>
<organism evidence="10 12">
    <name type="scientific">Solemya velum gill symbiont</name>
    <dbReference type="NCBI Taxonomy" id="2340"/>
    <lineage>
        <taxon>Bacteria</taxon>
        <taxon>Pseudomonadati</taxon>
        <taxon>Pseudomonadota</taxon>
        <taxon>Gammaproteobacteria</taxon>
        <taxon>sulfur-oxidizing symbionts</taxon>
    </lineage>
</organism>
<dbReference type="Proteomes" id="UP000190962">
    <property type="component" value="Unassembled WGS sequence"/>
</dbReference>
<dbReference type="PANTHER" id="PTHR30606">
    <property type="entry name" value="LIPID A BIOSYNTHESIS LAUROYL ACYLTRANSFERASE"/>
    <property type="match status" value="1"/>
</dbReference>
<dbReference type="RefSeq" id="WP_043118192.1">
    <property type="nucleotide sequence ID" value="NZ_JRAA01000003.1"/>
</dbReference>
<dbReference type="UniPathway" id="UPA00360">
    <property type="reaction ID" value="UER00485"/>
</dbReference>
<dbReference type="UniPathway" id="UPA00030"/>
<comment type="similarity">
    <text evidence="9">Belongs to the LpxL/LpxM/LpxP family.</text>
</comment>
<dbReference type="PANTHER" id="PTHR30606:SF9">
    <property type="entry name" value="LIPID A BIOSYNTHESIS LAUROYLTRANSFERASE"/>
    <property type="match status" value="1"/>
</dbReference>
<keyword evidence="3 9" id="KW-0808">Transferase</keyword>
<keyword evidence="12" id="KW-1185">Reference proteome</keyword>
<evidence type="ECO:0000256" key="4">
    <source>
        <dbReference type="ARBA" id="ARBA00022692"/>
    </source>
</evidence>
<evidence type="ECO:0000256" key="6">
    <source>
        <dbReference type="ARBA" id="ARBA00022989"/>
    </source>
</evidence>
<dbReference type="eggNOG" id="COG1560">
    <property type="taxonomic scope" value="Bacteria"/>
</dbReference>
<keyword evidence="7 9" id="KW-0472">Membrane</keyword>
<gene>
    <name evidence="10" type="primary">htrB</name>
    <name evidence="9" type="synonym">lpxL</name>
    <name evidence="11" type="ORF">BOV88_00460</name>
    <name evidence="10" type="ORF">JV46_23880</name>
</gene>
<protein>
    <recommendedName>
        <fullName evidence="9">Lipid A biosynthesis acyltransferase</fullName>
        <ecNumber evidence="9">2.3.1.241</ecNumber>
    </recommendedName>
    <alternativeName>
        <fullName evidence="9">Kdo(2)-lipid IV(A) acyltransferase</fullName>
    </alternativeName>
</protein>
<dbReference type="GO" id="GO:0008913">
    <property type="term" value="F:Kdo2-lipid IVA acyltransferase activity"/>
    <property type="evidence" value="ECO:0007669"/>
    <property type="project" value="UniProtKB-EC"/>
</dbReference>
<dbReference type="Proteomes" id="UP000030856">
    <property type="component" value="Unassembled WGS sequence"/>
</dbReference>
<comment type="pathway">
    <text evidence="9">Bacterial outer membrane biogenesis; lipopolysaccharide biosynthesis.</text>
</comment>
<keyword evidence="2 9" id="KW-0997">Cell inner membrane</keyword>
<dbReference type="GeneID" id="86990543"/>
<dbReference type="Pfam" id="PF03279">
    <property type="entry name" value="Lip_A_acyltrans"/>
    <property type="match status" value="1"/>
</dbReference>
<evidence type="ECO:0000256" key="2">
    <source>
        <dbReference type="ARBA" id="ARBA00022519"/>
    </source>
</evidence>
<sequence length="301" mass="34379">MIPSHLHPKTWPTWTGLGIFRLLILLPYPLMMRAGGLIGHLTWLLLSEKRRLVLKKNLELCFPELDITEREALARQHIESAGKGFLEVALAWWGKSEDLSKLVNYTGLEHLEKARAAGKGVILLSAHFSSLEIGGRLLAMKVPFEALYRPSDNPAVEYLMQKNRTRHTEGAISKNDIKRMIRSLRNGKTIWYAPDQSPSRNNAVFAPFFGIETLSSTATARLTKMTGAAVVPFLPLRRNDGTGYDLQLFAALDDFPGDDETIDATRINQLFESWVRKRPEEYFWFHRRFKRQSDGKSDYYS</sequence>
<evidence type="ECO:0000256" key="9">
    <source>
        <dbReference type="HAMAP-Rule" id="MF_01942"/>
    </source>
</evidence>
<keyword evidence="6 9" id="KW-1133">Transmembrane helix</keyword>
<dbReference type="CDD" id="cd07984">
    <property type="entry name" value="LPLAT_LABLAT-like"/>
    <property type="match status" value="1"/>
</dbReference>
<dbReference type="InterPro" id="IPR004960">
    <property type="entry name" value="LipA_acyltrans"/>
</dbReference>
<dbReference type="GO" id="GO:0036104">
    <property type="term" value="P:Kdo2-lipid A biosynthetic process"/>
    <property type="evidence" value="ECO:0007669"/>
    <property type="project" value="UniProtKB-UniRule"/>
</dbReference>
<dbReference type="PATRIC" id="fig|2340.3.peg.2221"/>
<evidence type="ECO:0000256" key="8">
    <source>
        <dbReference type="ARBA" id="ARBA00023315"/>
    </source>
</evidence>
<feature type="short sequence motif" description="HXXXXD motif" evidence="9">
    <location>
        <begin position="127"/>
        <end position="132"/>
    </location>
</feature>
<dbReference type="AlphaFoldDB" id="A0A0B0H8C9"/>
<comment type="catalytic activity">
    <reaction evidence="9">
        <text>an alpha-Kdo-(2-&gt;4)-alpha-Kdo-(2-&gt;6)-lipid IVA + a fatty acyl-[ACP] = an alpha-Kdo-(2-&gt;4)-alpha-Kdo-(2-&gt;6)-(acyl)-lipid IVA + holo-[ACP]</text>
        <dbReference type="Rhea" id="RHEA:69396"/>
        <dbReference type="Rhea" id="RHEA-COMP:9685"/>
        <dbReference type="Rhea" id="RHEA-COMP:14125"/>
        <dbReference type="ChEBI" id="CHEBI:64479"/>
        <dbReference type="ChEBI" id="CHEBI:138651"/>
        <dbReference type="ChEBI" id="CHEBI:176429"/>
        <dbReference type="ChEBI" id="CHEBI:176430"/>
        <dbReference type="EC" id="2.3.1.241"/>
    </reaction>
</comment>
<reference evidence="10 12" key="1">
    <citation type="journal article" date="2014" name="BMC Genomics">
        <title>The genome of the intracellular bacterium of the coastal bivalve, Solemya velum: a blueprint for thriving in and out of symbiosis.</title>
        <authorList>
            <person name="Dmytrenko O."/>
            <person name="Russell S.L."/>
            <person name="Loo W.T."/>
            <person name="Fontanez K.M."/>
            <person name="Liao L."/>
            <person name="Roeselers G."/>
            <person name="Sharma R."/>
            <person name="Stewart F.J."/>
            <person name="Newton I.L."/>
            <person name="Woyke T."/>
            <person name="Wu D."/>
            <person name="Lang J.M."/>
            <person name="Eisen J.A."/>
            <person name="Cavanaugh C.M."/>
        </authorList>
    </citation>
    <scope>NUCLEOTIDE SEQUENCE [LARGE SCALE GENOMIC DNA]</scope>
    <source>
        <strain evidence="10 12">WH</strain>
    </source>
</reference>
<dbReference type="InterPro" id="IPR011920">
    <property type="entry name" value="Lipid_A_LpxL_LpxP"/>
</dbReference>
<dbReference type="GO" id="GO:0009103">
    <property type="term" value="P:lipopolysaccharide biosynthetic process"/>
    <property type="evidence" value="ECO:0007669"/>
    <property type="project" value="UniProtKB-UniRule"/>
</dbReference>
<keyword evidence="4 9" id="KW-0812">Transmembrane</keyword>
<keyword evidence="5 9" id="KW-0448">Lipopolysaccharide biosynthesis</keyword>
<evidence type="ECO:0000313" key="11">
    <source>
        <dbReference type="EMBL" id="OOY36110.1"/>
    </source>
</evidence>
<evidence type="ECO:0000256" key="3">
    <source>
        <dbReference type="ARBA" id="ARBA00022679"/>
    </source>
</evidence>